<accession>A0A975BXI3</accession>
<dbReference type="EMBL" id="CP061800">
    <property type="protein sequence ID" value="QTA92994.1"/>
    <property type="molecule type" value="Genomic_DNA"/>
</dbReference>
<dbReference type="KEGG" id="dmm:dnm_090870"/>
<gene>
    <name evidence="1" type="ORF">dnm_090870</name>
</gene>
<dbReference type="AlphaFoldDB" id="A0A975BXI3"/>
<evidence type="ECO:0000313" key="1">
    <source>
        <dbReference type="EMBL" id="QTA92994.1"/>
    </source>
</evidence>
<name>A0A975BXI3_9BACT</name>
<protein>
    <submittedName>
        <fullName evidence="1">Uncharacterized protein</fullName>
    </submittedName>
</protein>
<evidence type="ECO:0000313" key="2">
    <source>
        <dbReference type="Proteomes" id="UP000663722"/>
    </source>
</evidence>
<dbReference type="Proteomes" id="UP000663722">
    <property type="component" value="Chromosome"/>
</dbReference>
<proteinExistence type="predicted"/>
<keyword evidence="2" id="KW-1185">Reference proteome</keyword>
<organism evidence="1 2">
    <name type="scientific">Desulfonema magnum</name>
    <dbReference type="NCBI Taxonomy" id="45655"/>
    <lineage>
        <taxon>Bacteria</taxon>
        <taxon>Pseudomonadati</taxon>
        <taxon>Thermodesulfobacteriota</taxon>
        <taxon>Desulfobacteria</taxon>
        <taxon>Desulfobacterales</taxon>
        <taxon>Desulfococcaceae</taxon>
        <taxon>Desulfonema</taxon>
    </lineage>
</organism>
<reference evidence="1" key="1">
    <citation type="journal article" date="2021" name="Microb. Physiol.">
        <title>Proteogenomic Insights into the Physiology of Marine, Sulfate-Reducing, Filamentous Desulfonema limicola and Desulfonema magnum.</title>
        <authorList>
            <person name="Schnaars V."/>
            <person name="Wohlbrand L."/>
            <person name="Scheve S."/>
            <person name="Hinrichs C."/>
            <person name="Reinhardt R."/>
            <person name="Rabus R."/>
        </authorList>
    </citation>
    <scope>NUCLEOTIDE SEQUENCE</scope>
    <source>
        <strain evidence="1">4be13</strain>
    </source>
</reference>
<sequence length="46" mass="5148">MSHRLKAELRTEKNVPVCSFPEIALKVRTMIKGLWGSLMKIPLPAG</sequence>